<dbReference type="GO" id="GO:0009887">
    <property type="term" value="P:animal organ morphogenesis"/>
    <property type="evidence" value="ECO:0007669"/>
    <property type="project" value="TreeGrafter"/>
</dbReference>
<protein>
    <submittedName>
        <fullName evidence="14">Putative netrin-1-like</fullName>
    </submittedName>
</protein>
<dbReference type="GO" id="GO:0009888">
    <property type="term" value="P:tissue development"/>
    <property type="evidence" value="ECO:0007669"/>
    <property type="project" value="TreeGrafter"/>
</dbReference>
<dbReference type="Pfam" id="PF00053">
    <property type="entry name" value="EGF_laminin"/>
    <property type="match status" value="1"/>
</dbReference>
<dbReference type="CDD" id="cd00055">
    <property type="entry name" value="EGF_Lam"/>
    <property type="match status" value="3"/>
</dbReference>
<dbReference type="Pfam" id="PF24973">
    <property type="entry name" value="EGF_LMN_ATRN"/>
    <property type="match status" value="2"/>
</dbReference>
<feature type="disulfide bond" evidence="8">
    <location>
        <begin position="652"/>
        <end position="661"/>
    </location>
</feature>
<dbReference type="InterPro" id="IPR056863">
    <property type="entry name" value="LMN_ATRN_NET-like_EGF"/>
</dbReference>
<dbReference type="FunFam" id="2.10.25.10:FF:000081">
    <property type="entry name" value="Netrin 1"/>
    <property type="match status" value="1"/>
</dbReference>
<feature type="disulfide bond" evidence="8">
    <location>
        <begin position="685"/>
        <end position="697"/>
    </location>
</feature>
<dbReference type="FunFam" id="2.10.25.10:FF:000048">
    <property type="entry name" value="Netrin 3"/>
    <property type="match status" value="1"/>
</dbReference>
<feature type="chain" id="PRO_5015933272" evidence="10">
    <location>
        <begin position="18"/>
        <end position="967"/>
    </location>
</feature>
<name>A0A2U9B1C7_SCOMX</name>
<evidence type="ECO:0000256" key="4">
    <source>
        <dbReference type="ARBA" id="ARBA00022737"/>
    </source>
</evidence>
<dbReference type="FunFam" id="2.60.120.260:FF:000217">
    <property type="entry name" value="Netrin 5"/>
    <property type="match status" value="1"/>
</dbReference>
<dbReference type="InterPro" id="IPR002049">
    <property type="entry name" value="LE_dom"/>
</dbReference>
<keyword evidence="4" id="KW-0677">Repeat</keyword>
<sequence>MKVLILALLCVRGFVAAGEDERLPNKCEVCKFLTVELQDALAKTGRSKEVLEVGEVLDTGKRRRKIKYNTSETRLTEAVDDICERILQYSVHAERPGSLRYAKGASQTMTTLKNLVQKGVKVELGLPFELWDEPSVEVSDMKKQCETMLEVYEEVVEDWYFHHQDQRLENFLCETHVLKASEQDEPPEPEPELDVRTLAAAPLFLMTGRHRGGRLRRKGDHRDAHGELSTCDLSDHLSFSKCPPAAETRRRLGSFWSFALLRAEVAPLLTLLVINYSHHQLQGTGKGFVRTAGAHKSGLDDMMFLPFSPPPSTSFFPVFLLLLLFLPPSLVSPSLFHTPLSWTSPHDPCYHLDGRPRHCLSEFINAAYGVPVHASHSQRGPEYDNSNITTLTDLHNPHNLTCWMAHRGTDAGQWVLTVPLGRRFEITYISLQFCQQGEPSDPISISVLKSMDSGRTWRPMQHYSSDCLGNFGLPSQTVAQTRHQETEPLCSDPRPLQKQRGGMVLAFSTLDGRPSSPDFDHSPTLQDWVTATDIRVVFHQVATPAAVVSPAHGPLGLSDVQVGGRCKCNGHASRCRRDDAGRAVCVCEHHTAGPDCDVCADFFFDRPWHRATPTQPNPCVACECNGHSDKCRFSMEVFQQSGRRSGGVCQKCRHHTAGRHCQYCQNGYTRDHGKPLSHRKACQPCHCHPLGAVGRWCNQTSGQCLCRDGVTGLRCNRCAPGYKQGKSPLRPCIRIQEVAPTPAFQPQYSIAEECLSYCQPSQVKVRMNLETYCFKDYVLKVQVRGMERSGPWWQFSISVQTVFRTGSPSRVRRGAHSLWVPDRDLGCGCPALHVGRTYLLIGAEEGERGWGPEESRLVADRSTLALQWREHWSPKLRGFRGQDKKGRCPPKSPDSRRREPSKPQSGYIPPHLLTEKDTGGVNTHPVKVDVTRTAAEPRTHPHAQVESAAETPSPTTPAPVCSTQGPG</sequence>
<evidence type="ECO:0000256" key="10">
    <source>
        <dbReference type="SAM" id="SignalP"/>
    </source>
</evidence>
<dbReference type="Gene3D" id="2.40.50.120">
    <property type="match status" value="1"/>
</dbReference>
<dbReference type="PROSITE" id="PS50027">
    <property type="entry name" value="EGF_LAM_2"/>
    <property type="match status" value="2"/>
</dbReference>
<keyword evidence="3 10" id="KW-0732">Signal</keyword>
<evidence type="ECO:0000256" key="6">
    <source>
        <dbReference type="ARBA" id="ARBA00023180"/>
    </source>
</evidence>
<dbReference type="GO" id="GO:0005604">
    <property type="term" value="C:basement membrane"/>
    <property type="evidence" value="ECO:0007669"/>
    <property type="project" value="TreeGrafter"/>
</dbReference>
<dbReference type="CDD" id="cd03579">
    <property type="entry name" value="NTR_netrin-1_like"/>
    <property type="match status" value="1"/>
</dbReference>
<feature type="region of interest" description="Disordered" evidence="9">
    <location>
        <begin position="875"/>
        <end position="967"/>
    </location>
</feature>
<dbReference type="SMART" id="SM00136">
    <property type="entry name" value="LamNT"/>
    <property type="match status" value="1"/>
</dbReference>
<dbReference type="SUPFAM" id="SSF50242">
    <property type="entry name" value="TIMP-like"/>
    <property type="match status" value="1"/>
</dbReference>
<keyword evidence="5 8" id="KW-1015">Disulfide bond</keyword>
<organism evidence="14 15">
    <name type="scientific">Scophthalmus maximus</name>
    <name type="common">Turbot</name>
    <name type="synonym">Psetta maxima</name>
    <dbReference type="NCBI Taxonomy" id="52904"/>
    <lineage>
        <taxon>Eukaryota</taxon>
        <taxon>Metazoa</taxon>
        <taxon>Chordata</taxon>
        <taxon>Craniata</taxon>
        <taxon>Vertebrata</taxon>
        <taxon>Euteleostomi</taxon>
        <taxon>Actinopterygii</taxon>
        <taxon>Neopterygii</taxon>
        <taxon>Teleostei</taxon>
        <taxon>Neoteleostei</taxon>
        <taxon>Acanthomorphata</taxon>
        <taxon>Carangaria</taxon>
        <taxon>Pleuronectiformes</taxon>
        <taxon>Pleuronectoidei</taxon>
        <taxon>Scophthalmidae</taxon>
        <taxon>Scophthalmus</taxon>
    </lineage>
</organism>
<proteinExistence type="predicted"/>
<feature type="disulfide bond" evidence="8">
    <location>
        <begin position="706"/>
        <end position="715"/>
    </location>
</feature>
<evidence type="ECO:0000259" key="12">
    <source>
        <dbReference type="PROSITE" id="PS50189"/>
    </source>
</evidence>
<evidence type="ECO:0000256" key="5">
    <source>
        <dbReference type="ARBA" id="ARBA00023157"/>
    </source>
</evidence>
<dbReference type="InterPro" id="IPR021852">
    <property type="entry name" value="DUF3456"/>
</dbReference>
<dbReference type="PANTHER" id="PTHR10574:SF383">
    <property type="entry name" value="NETRIN 5"/>
    <property type="match status" value="1"/>
</dbReference>
<dbReference type="Gene3D" id="2.60.120.260">
    <property type="entry name" value="Galactose-binding domain-like"/>
    <property type="match status" value="1"/>
</dbReference>
<evidence type="ECO:0000313" key="14">
    <source>
        <dbReference type="EMBL" id="AWO97571.1"/>
    </source>
</evidence>
<dbReference type="InterPro" id="IPR018933">
    <property type="entry name" value="Netrin_module_non-TIMP"/>
</dbReference>
<evidence type="ECO:0000259" key="13">
    <source>
        <dbReference type="PROSITE" id="PS51117"/>
    </source>
</evidence>
<dbReference type="SMART" id="SM00643">
    <property type="entry name" value="C345C"/>
    <property type="match status" value="1"/>
</dbReference>
<reference evidence="14 15" key="1">
    <citation type="submission" date="2017-12" db="EMBL/GenBank/DDBJ databases">
        <title>Integrating genomic resources of turbot (Scophthalmus maximus) in depth evaluation of genetic and physical mapping variation across individuals.</title>
        <authorList>
            <person name="Martinez P."/>
        </authorList>
    </citation>
    <scope>NUCLEOTIDE SEQUENCE [LARGE SCALE GENOMIC DNA]</scope>
</reference>
<feature type="domain" description="NTR" evidence="12">
    <location>
        <begin position="754"/>
        <end position="888"/>
    </location>
</feature>
<feature type="disulfide bond" evidence="8">
    <location>
        <begin position="687"/>
        <end position="704"/>
    </location>
</feature>
<evidence type="ECO:0000256" key="2">
    <source>
        <dbReference type="ARBA" id="ARBA00022525"/>
    </source>
</evidence>
<dbReference type="SUPFAM" id="SSF57196">
    <property type="entry name" value="EGF/Laminin"/>
    <property type="match status" value="3"/>
</dbReference>
<dbReference type="Pfam" id="PF00055">
    <property type="entry name" value="Laminin_N"/>
    <property type="match status" value="1"/>
</dbReference>
<dbReference type="PROSITE" id="PS50189">
    <property type="entry name" value="NTR"/>
    <property type="match status" value="1"/>
</dbReference>
<dbReference type="Pfam" id="PF01759">
    <property type="entry name" value="NTR"/>
    <property type="match status" value="1"/>
</dbReference>
<evidence type="ECO:0000256" key="9">
    <source>
        <dbReference type="SAM" id="MobiDB-lite"/>
    </source>
</evidence>
<dbReference type="Pfam" id="PF11938">
    <property type="entry name" value="DUF3456"/>
    <property type="match status" value="1"/>
</dbReference>
<keyword evidence="2" id="KW-0964">Secreted</keyword>
<dbReference type="PROSITE" id="PS01248">
    <property type="entry name" value="EGF_LAM_1"/>
    <property type="match status" value="1"/>
</dbReference>
<feature type="signal peptide" evidence="10">
    <location>
        <begin position="1"/>
        <end position="17"/>
    </location>
</feature>
<evidence type="ECO:0000259" key="11">
    <source>
        <dbReference type="PROSITE" id="PS50027"/>
    </source>
</evidence>
<dbReference type="InterPro" id="IPR050440">
    <property type="entry name" value="Laminin/Netrin_ECM"/>
</dbReference>
<comment type="caution">
    <text evidence="8">Lacks conserved residue(s) required for the propagation of feature annotation.</text>
</comment>
<comment type="subcellular location">
    <subcellularLocation>
        <location evidence="1">Secreted</location>
    </subcellularLocation>
</comment>
<feature type="compositionally biased region" description="Basic and acidic residues" evidence="9">
    <location>
        <begin position="926"/>
        <end position="939"/>
    </location>
</feature>
<dbReference type="EMBL" id="CP026244">
    <property type="protein sequence ID" value="AWO97571.1"/>
    <property type="molecule type" value="Genomic_DNA"/>
</dbReference>
<feature type="disulfide bond" evidence="8">
    <location>
        <begin position="718"/>
        <end position="732"/>
    </location>
</feature>
<evidence type="ECO:0000256" key="1">
    <source>
        <dbReference type="ARBA" id="ARBA00004613"/>
    </source>
</evidence>
<gene>
    <name evidence="14" type="ORF">SMAX5B_001458</name>
</gene>
<keyword evidence="6" id="KW-0325">Glycoprotein</keyword>
<dbReference type="InterPro" id="IPR008211">
    <property type="entry name" value="Laminin_N"/>
</dbReference>
<feature type="domain" description="Laminin EGF-like" evidence="11">
    <location>
        <begin position="685"/>
        <end position="734"/>
    </location>
</feature>
<dbReference type="STRING" id="52904.ENSSMAP00000013264"/>
<dbReference type="Proteomes" id="UP000246464">
    <property type="component" value="Chromosome 2"/>
</dbReference>
<dbReference type="GO" id="GO:0016358">
    <property type="term" value="P:dendrite development"/>
    <property type="evidence" value="ECO:0007669"/>
    <property type="project" value="TreeGrafter"/>
</dbReference>
<dbReference type="GO" id="GO:0008045">
    <property type="term" value="P:motor neuron axon guidance"/>
    <property type="evidence" value="ECO:0007669"/>
    <property type="project" value="TreeGrafter"/>
</dbReference>
<dbReference type="AlphaFoldDB" id="A0A2U9B1C7"/>
<evidence type="ECO:0000256" key="3">
    <source>
        <dbReference type="ARBA" id="ARBA00022729"/>
    </source>
</evidence>
<dbReference type="PROSITE" id="PS51117">
    <property type="entry name" value="LAMININ_NTER"/>
    <property type="match status" value="1"/>
</dbReference>
<dbReference type="GO" id="GO:0005576">
    <property type="term" value="C:extracellular region"/>
    <property type="evidence" value="ECO:0007669"/>
    <property type="project" value="UniProtKB-SubCell"/>
</dbReference>
<keyword evidence="15" id="KW-1185">Reference proteome</keyword>
<evidence type="ECO:0000256" key="8">
    <source>
        <dbReference type="PROSITE-ProRule" id="PRU00460"/>
    </source>
</evidence>
<dbReference type="InterPro" id="IPR008993">
    <property type="entry name" value="TIMP-like_OB-fold"/>
</dbReference>
<dbReference type="SMART" id="SM00180">
    <property type="entry name" value="EGF_Lam"/>
    <property type="match status" value="3"/>
</dbReference>
<dbReference type="FunFam" id="2.40.50.120:FF:000001">
    <property type="entry name" value="Netrin 1"/>
    <property type="match status" value="1"/>
</dbReference>
<dbReference type="InterPro" id="IPR001134">
    <property type="entry name" value="Netrin_domain"/>
</dbReference>
<feature type="domain" description="Laminin EGF-like" evidence="11">
    <location>
        <begin position="622"/>
        <end position="684"/>
    </location>
</feature>
<dbReference type="Gene3D" id="2.10.25.10">
    <property type="entry name" value="Laminin"/>
    <property type="match status" value="2"/>
</dbReference>
<keyword evidence="7 8" id="KW-0424">Laminin EGF-like domain</keyword>
<accession>A0A2U9B1C7</accession>
<dbReference type="PANTHER" id="PTHR10574">
    <property type="entry name" value="NETRIN/LAMININ-RELATED"/>
    <property type="match status" value="1"/>
</dbReference>
<evidence type="ECO:0000313" key="15">
    <source>
        <dbReference type="Proteomes" id="UP000246464"/>
    </source>
</evidence>
<feature type="domain" description="Laminin N-terminal" evidence="13">
    <location>
        <begin position="355"/>
        <end position="565"/>
    </location>
</feature>
<evidence type="ECO:0000256" key="7">
    <source>
        <dbReference type="ARBA" id="ARBA00023292"/>
    </source>
</evidence>